<feature type="region of interest" description="Disordered" evidence="12">
    <location>
        <begin position="338"/>
        <end position="364"/>
    </location>
</feature>
<evidence type="ECO:0000256" key="3">
    <source>
        <dbReference type="ARBA" id="ARBA00022448"/>
    </source>
</evidence>
<evidence type="ECO:0000256" key="13">
    <source>
        <dbReference type="SAM" id="Phobius"/>
    </source>
</evidence>
<feature type="transmembrane region" description="Helical" evidence="13">
    <location>
        <begin position="574"/>
        <end position="598"/>
    </location>
</feature>
<dbReference type="OrthoDB" id="6339427at2759"/>
<proteinExistence type="inferred from homology"/>
<dbReference type="Pfam" id="PF00083">
    <property type="entry name" value="Sugar_tr"/>
    <property type="match status" value="2"/>
</dbReference>
<evidence type="ECO:0000313" key="15">
    <source>
        <dbReference type="EMBL" id="KAF3440895.1"/>
    </source>
</evidence>
<accession>A0A8K0E7Q9</accession>
<dbReference type="FunFam" id="1.20.1250.20:FF:000103">
    <property type="entry name" value="monosaccharide-sensing protein 2"/>
    <property type="match status" value="1"/>
</dbReference>
<feature type="domain" description="Major facilitator superfamily (MFS) profile" evidence="14">
    <location>
        <begin position="7"/>
        <end position="696"/>
    </location>
</feature>
<keyword evidence="4" id="KW-0597">Phosphoprotein</keyword>
<dbReference type="InterPro" id="IPR036259">
    <property type="entry name" value="MFS_trans_sf"/>
</dbReference>
<dbReference type="InterPro" id="IPR005828">
    <property type="entry name" value="MFS_sugar_transport-like"/>
</dbReference>
<comment type="similarity">
    <text evidence="2">Belongs to the major facilitator superfamily. Sugar transporter (TC 2.A.1.1) family.</text>
</comment>
<keyword evidence="8 13" id="KW-1133">Transmembrane helix</keyword>
<dbReference type="AlphaFoldDB" id="A0A8K0E7Q9"/>
<keyword evidence="5" id="KW-0926">Vacuole</keyword>
<dbReference type="GO" id="GO:0009705">
    <property type="term" value="C:plant-type vacuole membrane"/>
    <property type="evidence" value="ECO:0007669"/>
    <property type="project" value="UniProtKB-ARBA"/>
</dbReference>
<dbReference type="PRINTS" id="PR00171">
    <property type="entry name" value="SUGRTRNSPORT"/>
</dbReference>
<dbReference type="PANTHER" id="PTHR48020">
    <property type="entry name" value="PROTON MYO-INOSITOL COTRANSPORTER"/>
    <property type="match status" value="1"/>
</dbReference>
<evidence type="ECO:0000256" key="10">
    <source>
        <dbReference type="ARBA" id="ARBA00050663"/>
    </source>
</evidence>
<dbReference type="InterPro" id="IPR005829">
    <property type="entry name" value="Sugar_transporter_CS"/>
</dbReference>
<comment type="catalytic activity">
    <reaction evidence="11">
        <text>sucrose(out) + H(+)(in) = sucrose(in) + H(+)(out)</text>
        <dbReference type="Rhea" id="RHEA:73211"/>
        <dbReference type="ChEBI" id="CHEBI:15378"/>
        <dbReference type="ChEBI" id="CHEBI:17992"/>
    </reaction>
    <physiologicalReaction direction="left-to-right" evidence="11">
        <dbReference type="Rhea" id="RHEA:73212"/>
    </physiologicalReaction>
</comment>
<comment type="catalytic activity">
    <reaction evidence="10">
        <text>D-glucose(out) + H(+)(in) = D-glucose(in) + H(+)(out)</text>
        <dbReference type="Rhea" id="RHEA:73203"/>
        <dbReference type="ChEBI" id="CHEBI:4167"/>
        <dbReference type="ChEBI" id="CHEBI:15378"/>
    </reaction>
    <physiologicalReaction direction="left-to-right" evidence="10">
        <dbReference type="Rhea" id="RHEA:73204"/>
    </physiologicalReaction>
</comment>
<dbReference type="InterPro" id="IPR050814">
    <property type="entry name" value="Myo-inositol_Transporter"/>
</dbReference>
<dbReference type="PROSITE" id="PS00217">
    <property type="entry name" value="SUGAR_TRANSPORT_2"/>
    <property type="match status" value="1"/>
</dbReference>
<dbReference type="PANTHER" id="PTHR48020:SF35">
    <property type="entry name" value="SUGAR TRANSPORTER"/>
    <property type="match status" value="1"/>
</dbReference>
<feature type="transmembrane region" description="Helical" evidence="13">
    <location>
        <begin position="641"/>
        <end position="661"/>
    </location>
</feature>
<dbReference type="FunFam" id="1.20.1250.20:FF:000108">
    <property type="entry name" value="Monosaccharide-sensing protein 2"/>
    <property type="match status" value="1"/>
</dbReference>
<feature type="transmembrane region" description="Helical" evidence="13">
    <location>
        <begin position="667"/>
        <end position="690"/>
    </location>
</feature>
<feature type="transmembrane region" description="Helical" evidence="13">
    <location>
        <begin position="133"/>
        <end position="157"/>
    </location>
</feature>
<dbReference type="SUPFAM" id="SSF103473">
    <property type="entry name" value="MFS general substrate transporter"/>
    <property type="match status" value="1"/>
</dbReference>
<feature type="transmembrane region" description="Helical" evidence="13">
    <location>
        <begin position="43"/>
        <end position="63"/>
    </location>
</feature>
<keyword evidence="9 13" id="KW-0472">Membrane</keyword>
<feature type="transmembrane region" description="Helical" evidence="13">
    <location>
        <begin position="100"/>
        <end position="121"/>
    </location>
</feature>
<evidence type="ECO:0000256" key="2">
    <source>
        <dbReference type="ARBA" id="ARBA00010992"/>
    </source>
</evidence>
<evidence type="ECO:0000256" key="9">
    <source>
        <dbReference type="ARBA" id="ARBA00023136"/>
    </source>
</evidence>
<keyword evidence="6" id="KW-0762">Sugar transport</keyword>
<protein>
    <recommendedName>
        <fullName evidence="14">Major facilitator superfamily (MFS) profile domain-containing protein</fullName>
    </recommendedName>
</protein>
<dbReference type="PROSITE" id="PS00216">
    <property type="entry name" value="SUGAR_TRANSPORT_1"/>
    <property type="match status" value="2"/>
</dbReference>
<dbReference type="Proteomes" id="UP000796880">
    <property type="component" value="Unassembled WGS sequence"/>
</dbReference>
<feature type="compositionally biased region" description="Acidic residues" evidence="12">
    <location>
        <begin position="342"/>
        <end position="351"/>
    </location>
</feature>
<name>A0A8K0E7Q9_9ROSA</name>
<evidence type="ECO:0000256" key="7">
    <source>
        <dbReference type="ARBA" id="ARBA00022692"/>
    </source>
</evidence>
<evidence type="ECO:0000256" key="5">
    <source>
        <dbReference type="ARBA" id="ARBA00022554"/>
    </source>
</evidence>
<keyword evidence="16" id="KW-1185">Reference proteome</keyword>
<evidence type="ECO:0000256" key="8">
    <source>
        <dbReference type="ARBA" id="ARBA00022989"/>
    </source>
</evidence>
<dbReference type="InterPro" id="IPR020846">
    <property type="entry name" value="MFS_dom"/>
</dbReference>
<organism evidence="15 16">
    <name type="scientific">Rhamnella rubrinervis</name>
    <dbReference type="NCBI Taxonomy" id="2594499"/>
    <lineage>
        <taxon>Eukaryota</taxon>
        <taxon>Viridiplantae</taxon>
        <taxon>Streptophyta</taxon>
        <taxon>Embryophyta</taxon>
        <taxon>Tracheophyta</taxon>
        <taxon>Spermatophyta</taxon>
        <taxon>Magnoliopsida</taxon>
        <taxon>eudicotyledons</taxon>
        <taxon>Gunneridae</taxon>
        <taxon>Pentapetalae</taxon>
        <taxon>rosids</taxon>
        <taxon>fabids</taxon>
        <taxon>Rosales</taxon>
        <taxon>Rhamnaceae</taxon>
        <taxon>rhamnoid group</taxon>
        <taxon>Rhamneae</taxon>
        <taxon>Rhamnella</taxon>
    </lineage>
</organism>
<evidence type="ECO:0000256" key="12">
    <source>
        <dbReference type="SAM" id="MobiDB-lite"/>
    </source>
</evidence>
<feature type="transmembrane region" description="Helical" evidence="13">
    <location>
        <begin position="75"/>
        <end position="94"/>
    </location>
</feature>
<keyword evidence="7 13" id="KW-0812">Transmembrane</keyword>
<evidence type="ECO:0000256" key="11">
    <source>
        <dbReference type="ARBA" id="ARBA00051074"/>
    </source>
</evidence>
<dbReference type="Gene3D" id="1.20.1250.20">
    <property type="entry name" value="MFS general substrate transporter like domains"/>
    <property type="match status" value="2"/>
</dbReference>
<comment type="caution">
    <text evidence="15">The sequence shown here is derived from an EMBL/GenBank/DDBJ whole genome shotgun (WGS) entry which is preliminary data.</text>
</comment>
<reference evidence="15" key="1">
    <citation type="submission" date="2020-03" db="EMBL/GenBank/DDBJ databases">
        <title>A high-quality chromosome-level genome assembly of a woody plant with both climbing and erect habits, Rhamnella rubrinervis.</title>
        <authorList>
            <person name="Lu Z."/>
            <person name="Yang Y."/>
            <person name="Zhu X."/>
            <person name="Sun Y."/>
        </authorList>
    </citation>
    <scope>NUCLEOTIDE SEQUENCE</scope>
    <source>
        <strain evidence="15">BYM</strain>
        <tissue evidence="15">Leaf</tissue>
    </source>
</reference>
<dbReference type="GO" id="GO:0022857">
    <property type="term" value="F:transmembrane transporter activity"/>
    <property type="evidence" value="ECO:0007669"/>
    <property type="project" value="InterPro"/>
</dbReference>
<feature type="transmembrane region" description="Helical" evidence="13">
    <location>
        <begin position="604"/>
        <end position="629"/>
    </location>
</feature>
<gene>
    <name evidence="15" type="ORF">FNV43_RR19181</name>
</gene>
<sequence length="748" mass="80114">MRGSVLVAIAAAVGNLLQGWDTAVIAGSVIYIKKEFNLESEPTIEGLIVAMSLIGGTLVTTFAGPVSDSLGRRPMLITSSILLFISGLVMFWAPNVYVLLLARLLDGFAIGLVFTLVPVYISETAPAEIRGLLNTLPQFTGSGGMFLSYCMVFGMSLMSSPSWRLMLGVFSIPSLVYLALTAFYLPESPRWLVSKGRMAEAKLVLQRLRGIEDVSGELALLVEGLGTGGDTSIEEYIICPASELTDQQHDKETETDQIRLYGPEEGLSLVAKPVTGRGSLVSRQGSLANVPLVDPLVTLFGSVHDNLAETGSVKHNSFFPNFGSMIAGAENQGKHEHWDVENQGDDNDDYASDSGGTDNDENLKSPLLSQYGTTIEKDMSHIASSTASVLGIRNSSLLQGEALSSTSVGGGWQLAWKQSERVGNDGKKEGGLQRIFLHQEITVGSRQASLVSAPGVSAGGSEYIQAAALVSNQKPVGPEVIQKSPTLRDLLEPGVKRALIVGVGLQVLQQISGINGVLYYTPQILEQAGVSVLLSNVGMGSASASLFISGLTTMLMLPCIAISMWLMDKAGRRSLLLSTIPVLIVSLILLVIASAVNFGSVLNAIVSTFCVVVYQCCFVMGLGVIPNIMCAEIFPTRVRGLCIAICALTYWIGNITITYSFPLLLNSIGLAGVVSIYAVGCLISLIFVFLKVPETKGMPLEVISEFFAVECNQKNGTIHVEEEMKPSTSRVDCIMRFARDWQTTCRRA</sequence>
<feature type="transmembrane region" description="Helical" evidence="13">
    <location>
        <begin position="541"/>
        <end position="567"/>
    </location>
</feature>
<evidence type="ECO:0000259" key="14">
    <source>
        <dbReference type="PROSITE" id="PS50850"/>
    </source>
</evidence>
<dbReference type="EMBL" id="VOIH02000008">
    <property type="protein sequence ID" value="KAF3440895.1"/>
    <property type="molecule type" value="Genomic_DNA"/>
</dbReference>
<dbReference type="InterPro" id="IPR003663">
    <property type="entry name" value="Sugar/inositol_transpt"/>
</dbReference>
<dbReference type="PROSITE" id="PS50850">
    <property type="entry name" value="MFS"/>
    <property type="match status" value="1"/>
</dbReference>
<evidence type="ECO:0000256" key="6">
    <source>
        <dbReference type="ARBA" id="ARBA00022597"/>
    </source>
</evidence>
<evidence type="ECO:0000256" key="4">
    <source>
        <dbReference type="ARBA" id="ARBA00022553"/>
    </source>
</evidence>
<keyword evidence="3" id="KW-0813">Transport</keyword>
<evidence type="ECO:0000256" key="1">
    <source>
        <dbReference type="ARBA" id="ARBA00004128"/>
    </source>
</evidence>
<evidence type="ECO:0000313" key="16">
    <source>
        <dbReference type="Proteomes" id="UP000796880"/>
    </source>
</evidence>
<comment type="subcellular location">
    <subcellularLocation>
        <location evidence="1">Vacuole membrane</location>
        <topology evidence="1">Multi-pass membrane protein</topology>
    </subcellularLocation>
</comment>
<feature type="transmembrane region" description="Helical" evidence="13">
    <location>
        <begin position="163"/>
        <end position="185"/>
    </location>
</feature>